<dbReference type="Pfam" id="PF11611">
    <property type="entry name" value="DUF4352"/>
    <property type="match status" value="1"/>
</dbReference>
<protein>
    <submittedName>
        <fullName evidence="5">DUF4352 domain-containing protein</fullName>
    </submittedName>
</protein>
<evidence type="ECO:0000256" key="3">
    <source>
        <dbReference type="SAM" id="Phobius"/>
    </source>
</evidence>
<accession>A0ABT7HUB3</accession>
<evidence type="ECO:0000256" key="2">
    <source>
        <dbReference type="SAM" id="MobiDB-lite"/>
    </source>
</evidence>
<keyword evidence="3" id="KW-1133">Transmembrane helix</keyword>
<evidence type="ECO:0000313" key="6">
    <source>
        <dbReference type="Proteomes" id="UP001176210"/>
    </source>
</evidence>
<evidence type="ECO:0000256" key="1">
    <source>
        <dbReference type="ARBA" id="ARBA00022729"/>
    </source>
</evidence>
<dbReference type="Proteomes" id="UP001176210">
    <property type="component" value="Unassembled WGS sequence"/>
</dbReference>
<comment type="caution">
    <text evidence="5">The sequence shown here is derived from an EMBL/GenBank/DDBJ whole genome shotgun (WGS) entry which is preliminary data.</text>
</comment>
<gene>
    <name evidence="5" type="ORF">OWO77_01995</name>
</gene>
<keyword evidence="3" id="KW-0472">Membrane</keyword>
<keyword evidence="6" id="KW-1185">Reference proteome</keyword>
<feature type="domain" description="DUF4352" evidence="4">
    <location>
        <begin position="67"/>
        <end position="179"/>
    </location>
</feature>
<dbReference type="PROSITE" id="PS51257">
    <property type="entry name" value="PROKAR_LIPOPROTEIN"/>
    <property type="match status" value="1"/>
</dbReference>
<evidence type="ECO:0000259" key="4">
    <source>
        <dbReference type="Pfam" id="PF11611"/>
    </source>
</evidence>
<keyword evidence="1" id="KW-0732">Signal</keyword>
<keyword evidence="3" id="KW-0812">Transmembrane</keyword>
<feature type="compositionally biased region" description="Low complexity" evidence="2">
    <location>
        <begin position="41"/>
        <end position="50"/>
    </location>
</feature>
<sequence>MQDSKPNNKKRLLWGCFGCLGVIVILGVLLGACTVMIGGSNSNQSSSSTSSKDKNSSEKNQKDEKTFKIGDKVKTDELDYTVKSVNNSKTVGNSFAPHDAKGTYLIVDITVKNNGNDPVTLDSNMFKLKIGDKTLEPDSKGSLSANQGEDGSIKNDFIFEKLNPNSEMTGKIAFDVSEDLINKDNKILQVQNNLLGTSKSEINLN</sequence>
<reference evidence="5" key="1">
    <citation type="submission" date="2022-09" db="EMBL/GenBank/DDBJ databases">
        <authorList>
            <person name="De Moura G.S."/>
            <person name="Carvalho E."/>
            <person name="Ramos Sanchez E.M."/>
            <person name="Sellera F.P."/>
            <person name="Marques M.F.S."/>
            <person name="Heinemann M.B."/>
            <person name="De Vliegher S."/>
            <person name="Souza F.N."/>
            <person name="Mota R.A."/>
        </authorList>
    </citation>
    <scope>NUCLEOTIDE SEQUENCE</scope>
    <source>
        <strain evidence="5">BR656</strain>
    </source>
</reference>
<evidence type="ECO:0000313" key="5">
    <source>
        <dbReference type="EMBL" id="MDL0115732.1"/>
    </source>
</evidence>
<dbReference type="InterPro" id="IPR029051">
    <property type="entry name" value="DUF4352"/>
</dbReference>
<reference evidence="5" key="2">
    <citation type="journal article" date="2023" name="Vet. Microbiol.">
        <title>Emergence of livestock-associated Mammaliicoccus sciuri ST71 co-harbouring mecA and mecC genes in Brazil.</title>
        <authorList>
            <person name="de Moura G.S."/>
            <person name="de Carvalho E."/>
            <person name="Ramos Sanchez E.M."/>
            <person name="Sellera F.P."/>
            <person name="Marques M.F.S."/>
            <person name="Heinemann M.B."/>
            <person name="De Vliegher S."/>
            <person name="Souza F.N."/>
            <person name="Mota R.A."/>
        </authorList>
    </citation>
    <scope>NUCLEOTIDE SEQUENCE</scope>
    <source>
        <strain evidence="5">BR656</strain>
    </source>
</reference>
<feature type="region of interest" description="Disordered" evidence="2">
    <location>
        <begin position="41"/>
        <end position="68"/>
    </location>
</feature>
<dbReference type="InterPro" id="IPR029050">
    <property type="entry name" value="Immunoprotect_excell_Ig-like"/>
</dbReference>
<dbReference type="RefSeq" id="WP_285369196.1">
    <property type="nucleotide sequence ID" value="NZ_JAPNQM010000001.1"/>
</dbReference>
<feature type="transmembrane region" description="Helical" evidence="3">
    <location>
        <begin position="12"/>
        <end position="37"/>
    </location>
</feature>
<dbReference type="EMBL" id="JAPNQM010000001">
    <property type="protein sequence ID" value="MDL0115732.1"/>
    <property type="molecule type" value="Genomic_DNA"/>
</dbReference>
<organism evidence="5 6">
    <name type="scientific">Mammaliicoccus sciuri</name>
    <name type="common">Staphylococcus sciuri</name>
    <dbReference type="NCBI Taxonomy" id="1296"/>
    <lineage>
        <taxon>Bacteria</taxon>
        <taxon>Bacillati</taxon>
        <taxon>Bacillota</taxon>
        <taxon>Bacilli</taxon>
        <taxon>Bacillales</taxon>
        <taxon>Staphylococcaceae</taxon>
        <taxon>Mammaliicoccus</taxon>
    </lineage>
</organism>
<proteinExistence type="predicted"/>
<feature type="compositionally biased region" description="Basic and acidic residues" evidence="2">
    <location>
        <begin position="51"/>
        <end position="68"/>
    </location>
</feature>
<name>A0ABT7HUB3_MAMSC</name>
<dbReference type="Gene3D" id="2.60.40.1240">
    <property type="match status" value="1"/>
</dbReference>